<proteinExistence type="predicted"/>
<dbReference type="OrthoDB" id="447173at2759"/>
<accession>A0A835U162</accession>
<feature type="domain" description="Dynein heavy chain coiled coil stalk" evidence="1">
    <location>
        <begin position="24"/>
        <end position="72"/>
    </location>
</feature>
<comment type="caution">
    <text evidence="2">The sequence shown here is derived from an EMBL/GenBank/DDBJ whole genome shotgun (WGS) entry which is preliminary data.</text>
</comment>
<evidence type="ECO:0000313" key="2">
    <source>
        <dbReference type="EMBL" id="KAG0129917.1"/>
    </source>
</evidence>
<dbReference type="Proteomes" id="UP000618051">
    <property type="component" value="Unassembled WGS sequence"/>
</dbReference>
<organism evidence="2">
    <name type="scientific">Lamprotornis superbus</name>
    <dbReference type="NCBI Taxonomy" id="245042"/>
    <lineage>
        <taxon>Eukaryota</taxon>
        <taxon>Metazoa</taxon>
        <taxon>Chordata</taxon>
        <taxon>Craniata</taxon>
        <taxon>Vertebrata</taxon>
        <taxon>Euteleostomi</taxon>
        <taxon>Archelosauria</taxon>
        <taxon>Archosauria</taxon>
        <taxon>Dinosauria</taxon>
        <taxon>Saurischia</taxon>
        <taxon>Theropoda</taxon>
        <taxon>Coelurosauria</taxon>
        <taxon>Aves</taxon>
        <taxon>Neognathae</taxon>
        <taxon>Neoaves</taxon>
        <taxon>Telluraves</taxon>
        <taxon>Australaves</taxon>
        <taxon>Passeriformes</taxon>
        <taxon>Sturnidae</taxon>
        <taxon>Lamprotornis</taxon>
    </lineage>
</organism>
<name>A0A835U162_9PASS</name>
<dbReference type="AlphaFoldDB" id="A0A835U162"/>
<reference evidence="2" key="1">
    <citation type="submission" date="2020-10" db="EMBL/GenBank/DDBJ databases">
        <title>Feather gene expression reveals the developmental basis of iridescence in African starlings.</title>
        <authorList>
            <person name="Rubenstein D.R."/>
        </authorList>
    </citation>
    <scope>NUCLEOTIDE SEQUENCE</scope>
    <source>
        <strain evidence="2">SS15</strain>
        <tissue evidence="2">Liver</tissue>
    </source>
</reference>
<reference evidence="3 4" key="2">
    <citation type="journal article" date="2021" name="J. Hered.">
        <title>Feather Gene Expression Elucidates the Developmental Basis of Plumage Iridescence in African Starlings.</title>
        <authorList>
            <person name="Rubenstein D.R."/>
            <person name="Corvelo A."/>
            <person name="MacManes M.D."/>
            <person name="Maia R."/>
            <person name="Narzisi G."/>
            <person name="Rousaki A."/>
            <person name="Vandenabeele P."/>
            <person name="Shawkey M.D."/>
            <person name="Solomon J."/>
        </authorList>
    </citation>
    <scope>NUCLEOTIDE SEQUENCE [LARGE SCALE GENOMIC DNA]</scope>
    <source>
        <strain evidence="3">SS15</strain>
    </source>
</reference>
<evidence type="ECO:0000313" key="3">
    <source>
        <dbReference type="EMBL" id="KAI1242774.1"/>
    </source>
</evidence>
<protein>
    <recommendedName>
        <fullName evidence="1">Dynein heavy chain coiled coil stalk domain-containing protein</fullName>
    </recommendedName>
</protein>
<dbReference type="EMBL" id="JADDUC020000001">
    <property type="protein sequence ID" value="KAI1242774.1"/>
    <property type="molecule type" value="Genomic_DNA"/>
</dbReference>
<dbReference type="InterPro" id="IPR024743">
    <property type="entry name" value="Dynein_HC_stalk"/>
</dbReference>
<dbReference type="Pfam" id="PF12777">
    <property type="entry name" value="MT"/>
    <property type="match status" value="1"/>
</dbReference>
<gene>
    <name evidence="3" type="ORF">IHE44_0000322</name>
    <name evidence="2" type="ORF">IHE44_000516</name>
</gene>
<keyword evidence="4" id="KW-1185">Reference proteome</keyword>
<reference evidence="3" key="3">
    <citation type="submission" date="2022-01" db="EMBL/GenBank/DDBJ databases">
        <authorList>
            <person name="Rubenstein D.R."/>
        </authorList>
    </citation>
    <scope>NUCLEOTIDE SEQUENCE</scope>
    <source>
        <strain evidence="3">SS15</strain>
        <tissue evidence="3">Liver</tissue>
    </source>
</reference>
<evidence type="ECO:0000259" key="1">
    <source>
        <dbReference type="Pfam" id="PF12777"/>
    </source>
</evidence>
<evidence type="ECO:0000313" key="4">
    <source>
        <dbReference type="Proteomes" id="UP000618051"/>
    </source>
</evidence>
<dbReference type="EMBL" id="JADDUC010000011">
    <property type="protein sequence ID" value="KAG0129917.1"/>
    <property type="molecule type" value="Genomic_DNA"/>
</dbReference>
<sequence length="128" mass="15057">MPPFSTNLEKGPLNFDSETLFLLSEGEDLKLKLATHEADWQLKNQDTLIAQMGFQTEKLSQEKTIADAEELKDKSRRWLQRRHSRKLPHMAIGFFSKRVSNCLSDGEYLLSWRDIPRTQNMWWITAKF</sequence>